<reference evidence="1" key="1">
    <citation type="journal article" date="2015" name="Proc. Natl. Acad. Sci. U.S.A.">
        <title>Networks of energetic and metabolic interactions define dynamics in microbial communities.</title>
        <authorList>
            <person name="Embree M."/>
            <person name="Liu J.K."/>
            <person name="Al-Bassam M.M."/>
            <person name="Zengler K."/>
        </authorList>
    </citation>
    <scope>NUCLEOTIDE SEQUENCE</scope>
</reference>
<dbReference type="EMBL" id="LNQE01001561">
    <property type="protein sequence ID" value="KUG15348.1"/>
    <property type="molecule type" value="Genomic_DNA"/>
</dbReference>
<comment type="caution">
    <text evidence="1">The sequence shown here is derived from an EMBL/GenBank/DDBJ whole genome shotgun (WGS) entry which is preliminary data.</text>
</comment>
<dbReference type="InterPro" id="IPR009181">
    <property type="entry name" value="Methan_mark_8"/>
</dbReference>
<organism evidence="1">
    <name type="scientific">hydrocarbon metagenome</name>
    <dbReference type="NCBI Taxonomy" id="938273"/>
    <lineage>
        <taxon>unclassified sequences</taxon>
        <taxon>metagenomes</taxon>
        <taxon>ecological metagenomes</taxon>
    </lineage>
</organism>
<evidence type="ECO:0000313" key="1">
    <source>
        <dbReference type="EMBL" id="KUG15348.1"/>
    </source>
</evidence>
<name>A0A0W8F362_9ZZZZ</name>
<accession>A0A0W8F362</accession>
<gene>
    <name evidence="1" type="ORF">ASZ90_014985</name>
</gene>
<proteinExistence type="predicted"/>
<sequence length="220" mass="22463">MCRPDRQVLTSGEFVGFGASELISFGLATDTFDAAVIACDGAGTVIATIPDLVQGIGGRMSGLVKTSPHPAVITAIEESGGIVPFPENADIDQVRGVAAARAAGFSRIAVTIADPRDSRAIREAYPGAFIIAVHTTGLTSDQAAILADTSDVVTACASRAVREVAGSRALLQAGSSIPVFAMTQPAKDLILEKVRTGAGQFLVTGARLPFAGDSGPEPLV</sequence>
<dbReference type="Pfam" id="PF09872">
    <property type="entry name" value="DUF2099"/>
    <property type="match status" value="1"/>
</dbReference>
<dbReference type="AlphaFoldDB" id="A0A0W8F362"/>
<protein>
    <recommendedName>
        <fullName evidence="2">DUF2099 family protein</fullName>
    </recommendedName>
</protein>
<evidence type="ECO:0008006" key="2">
    <source>
        <dbReference type="Google" id="ProtNLM"/>
    </source>
</evidence>